<gene>
    <name evidence="2" type="ORF">AAG570_011391</name>
</gene>
<reference evidence="2 3" key="1">
    <citation type="submission" date="2024-07" db="EMBL/GenBank/DDBJ databases">
        <title>Chromosome-level genome assembly of the water stick insect Ranatra chinensis (Heteroptera: Nepidae).</title>
        <authorList>
            <person name="Liu X."/>
        </authorList>
    </citation>
    <scope>NUCLEOTIDE SEQUENCE [LARGE SCALE GENOMIC DNA]</scope>
    <source>
        <strain evidence="2">Cailab_2021Rc</strain>
        <tissue evidence="2">Muscle</tissue>
    </source>
</reference>
<feature type="compositionally biased region" description="Polar residues" evidence="1">
    <location>
        <begin position="1"/>
        <end position="12"/>
    </location>
</feature>
<sequence>MTTSRNRFGSTRSEQETTQRRYPQASMDILREEVIRRTVSPYCSPLWVLPSHPMSKGIRVVVDFGPRCIERFRIVTFDLRLCNSPSDIDLLGGKGGSPNDWTVVASDISRTARILQLRYKEALGSAVRQVITFLGIDNCTTPSPNYMSNVAVLRAESGRSYMKADIIINKIIEGKTKWRVESYKCEDRHAIDCEYFLKIDMDLCPAIIKKGEIWTPYFNSSQPKFICPINQKMYRFSKIMLDTEKLFPMTKMVSSVTDFYWKVKVRLIQMNPTVTRMCYVLKLKMDTTRS</sequence>
<comment type="caution">
    <text evidence="2">The sequence shown here is derived from an EMBL/GenBank/DDBJ whole genome shotgun (WGS) entry which is preliminary data.</text>
</comment>
<evidence type="ECO:0000313" key="3">
    <source>
        <dbReference type="Proteomes" id="UP001558652"/>
    </source>
</evidence>
<dbReference type="Proteomes" id="UP001558652">
    <property type="component" value="Unassembled WGS sequence"/>
</dbReference>
<proteinExistence type="predicted"/>
<protein>
    <submittedName>
        <fullName evidence="2">Uncharacterized protein</fullName>
    </submittedName>
</protein>
<evidence type="ECO:0000313" key="2">
    <source>
        <dbReference type="EMBL" id="KAL1131778.1"/>
    </source>
</evidence>
<evidence type="ECO:0000256" key="1">
    <source>
        <dbReference type="SAM" id="MobiDB-lite"/>
    </source>
</evidence>
<accession>A0ABD0YKH3</accession>
<name>A0ABD0YKH3_9HEMI</name>
<feature type="region of interest" description="Disordered" evidence="1">
    <location>
        <begin position="1"/>
        <end position="23"/>
    </location>
</feature>
<dbReference type="AlphaFoldDB" id="A0ABD0YKH3"/>
<organism evidence="2 3">
    <name type="scientific">Ranatra chinensis</name>
    <dbReference type="NCBI Taxonomy" id="642074"/>
    <lineage>
        <taxon>Eukaryota</taxon>
        <taxon>Metazoa</taxon>
        <taxon>Ecdysozoa</taxon>
        <taxon>Arthropoda</taxon>
        <taxon>Hexapoda</taxon>
        <taxon>Insecta</taxon>
        <taxon>Pterygota</taxon>
        <taxon>Neoptera</taxon>
        <taxon>Paraneoptera</taxon>
        <taxon>Hemiptera</taxon>
        <taxon>Heteroptera</taxon>
        <taxon>Panheteroptera</taxon>
        <taxon>Nepomorpha</taxon>
        <taxon>Nepidae</taxon>
        <taxon>Ranatrinae</taxon>
        <taxon>Ranatra</taxon>
    </lineage>
</organism>
<keyword evidence="3" id="KW-1185">Reference proteome</keyword>
<dbReference type="EMBL" id="JBFDAA010000006">
    <property type="protein sequence ID" value="KAL1131778.1"/>
    <property type="molecule type" value="Genomic_DNA"/>
</dbReference>